<protein>
    <submittedName>
        <fullName evidence="2">Uncharacterized protein</fullName>
    </submittedName>
</protein>
<accession>A0A1J8QNF4</accession>
<organism evidence="2 3">
    <name type="scientific">Rhizopogon vesiculosus</name>
    <dbReference type="NCBI Taxonomy" id="180088"/>
    <lineage>
        <taxon>Eukaryota</taxon>
        <taxon>Fungi</taxon>
        <taxon>Dikarya</taxon>
        <taxon>Basidiomycota</taxon>
        <taxon>Agaricomycotina</taxon>
        <taxon>Agaricomycetes</taxon>
        <taxon>Agaricomycetidae</taxon>
        <taxon>Boletales</taxon>
        <taxon>Suillineae</taxon>
        <taxon>Rhizopogonaceae</taxon>
        <taxon>Rhizopogon</taxon>
    </lineage>
</organism>
<gene>
    <name evidence="2" type="ORF">AZE42_03051</name>
</gene>
<evidence type="ECO:0000313" key="3">
    <source>
        <dbReference type="Proteomes" id="UP000183567"/>
    </source>
</evidence>
<sequence length="51" mass="5925">MLRENNDHAVRIVRRDVQDDSDVIGVVKGETATTKPLKDVPRPCFQRTQRY</sequence>
<dbReference type="AlphaFoldDB" id="A0A1J8QNF4"/>
<keyword evidence="3" id="KW-1185">Reference proteome</keyword>
<name>A0A1J8QNF4_9AGAM</name>
<evidence type="ECO:0000313" key="2">
    <source>
        <dbReference type="EMBL" id="OJA10922.1"/>
    </source>
</evidence>
<proteinExistence type="predicted"/>
<dbReference type="Proteomes" id="UP000183567">
    <property type="component" value="Unassembled WGS sequence"/>
</dbReference>
<dbReference type="EMBL" id="LVVM01005320">
    <property type="protein sequence ID" value="OJA10922.1"/>
    <property type="molecule type" value="Genomic_DNA"/>
</dbReference>
<reference evidence="2 3" key="1">
    <citation type="submission" date="2016-03" db="EMBL/GenBank/DDBJ databases">
        <title>Comparative genomics of the ectomycorrhizal sister species Rhizopogon vinicolor and Rhizopogon vesiculosus (Basidiomycota: Boletales) reveals a divergence of the mating type B locus.</title>
        <authorList>
            <person name="Mujic A.B."/>
            <person name="Kuo A."/>
            <person name="Tritt A."/>
            <person name="Lipzen A."/>
            <person name="Chen C."/>
            <person name="Johnson J."/>
            <person name="Sharma A."/>
            <person name="Barry K."/>
            <person name="Grigoriev I.V."/>
            <person name="Spatafora J.W."/>
        </authorList>
    </citation>
    <scope>NUCLEOTIDE SEQUENCE [LARGE SCALE GENOMIC DNA]</scope>
    <source>
        <strain evidence="2 3">AM-OR11-056</strain>
    </source>
</reference>
<comment type="caution">
    <text evidence="2">The sequence shown here is derived from an EMBL/GenBank/DDBJ whole genome shotgun (WGS) entry which is preliminary data.</text>
</comment>
<evidence type="ECO:0000256" key="1">
    <source>
        <dbReference type="SAM" id="MobiDB-lite"/>
    </source>
</evidence>
<feature type="region of interest" description="Disordered" evidence="1">
    <location>
        <begin position="31"/>
        <end position="51"/>
    </location>
</feature>